<dbReference type="EMBL" id="WPCU01000010">
    <property type="protein sequence ID" value="MVA77285.1"/>
    <property type="molecule type" value="Genomic_DNA"/>
</dbReference>
<evidence type="ECO:0000256" key="1">
    <source>
        <dbReference type="ARBA" id="ARBA00006139"/>
    </source>
</evidence>
<feature type="transmembrane region" description="Helical" evidence="9">
    <location>
        <begin position="75"/>
        <end position="93"/>
    </location>
</feature>
<proteinExistence type="inferred from homology"/>
<feature type="active site" evidence="9">
    <location>
        <position position="148"/>
    </location>
</feature>
<evidence type="ECO:0000256" key="5">
    <source>
        <dbReference type="ARBA" id="ARBA00022750"/>
    </source>
</evidence>
<comment type="function">
    <text evidence="9">This protein specifically catalyzes the removal of signal peptides from prolipoproteins.</text>
</comment>
<dbReference type="GO" id="GO:0004190">
    <property type="term" value="F:aspartic-type endopeptidase activity"/>
    <property type="evidence" value="ECO:0007669"/>
    <property type="project" value="UniProtKB-UniRule"/>
</dbReference>
<keyword evidence="7 9" id="KW-1133">Transmembrane helix</keyword>
<evidence type="ECO:0000313" key="12">
    <source>
        <dbReference type="Proteomes" id="UP000435304"/>
    </source>
</evidence>
<organism evidence="11 12">
    <name type="scientific">Auraticoccus cholistanensis</name>
    <dbReference type="NCBI Taxonomy" id="2656650"/>
    <lineage>
        <taxon>Bacteria</taxon>
        <taxon>Bacillati</taxon>
        <taxon>Actinomycetota</taxon>
        <taxon>Actinomycetes</taxon>
        <taxon>Propionibacteriales</taxon>
        <taxon>Propionibacteriaceae</taxon>
        <taxon>Auraticoccus</taxon>
    </lineage>
</organism>
<evidence type="ECO:0000256" key="3">
    <source>
        <dbReference type="ARBA" id="ARBA00022670"/>
    </source>
</evidence>
<dbReference type="NCBIfam" id="TIGR00077">
    <property type="entry name" value="lspA"/>
    <property type="match status" value="1"/>
</dbReference>
<dbReference type="EC" id="3.4.23.36" evidence="9"/>
<dbReference type="InterPro" id="IPR001872">
    <property type="entry name" value="Peptidase_A8"/>
</dbReference>
<comment type="subcellular location">
    <subcellularLocation>
        <location evidence="9">Cell membrane</location>
        <topology evidence="9">Multi-pass membrane protein</topology>
    </subcellularLocation>
</comment>
<dbReference type="AlphaFoldDB" id="A0A6A9UZ66"/>
<name>A0A6A9UZ66_9ACTN</name>
<dbReference type="PRINTS" id="PR00781">
    <property type="entry name" value="LIPOSIGPTASE"/>
</dbReference>
<evidence type="ECO:0000256" key="6">
    <source>
        <dbReference type="ARBA" id="ARBA00022801"/>
    </source>
</evidence>
<comment type="caution">
    <text evidence="11">The sequence shown here is derived from an EMBL/GenBank/DDBJ whole genome shotgun (WGS) entry which is preliminary data.</text>
</comment>
<keyword evidence="3 9" id="KW-0645">Protease</keyword>
<dbReference type="Pfam" id="PF01252">
    <property type="entry name" value="Peptidase_A8"/>
    <property type="match status" value="1"/>
</dbReference>
<comment type="pathway">
    <text evidence="9">Protein modification; lipoprotein biosynthesis (signal peptide cleavage).</text>
</comment>
<evidence type="ECO:0000256" key="10">
    <source>
        <dbReference type="RuleBase" id="RU004181"/>
    </source>
</evidence>
<keyword evidence="4 9" id="KW-0812">Transmembrane</keyword>
<dbReference type="UniPathway" id="UPA00665"/>
<evidence type="ECO:0000256" key="4">
    <source>
        <dbReference type="ARBA" id="ARBA00022692"/>
    </source>
</evidence>
<sequence>MSQSPPPRHRIGAGAARLLFVATVVVGYGLDLLTKQLVLARLREGEPERLLGGLLTLRLIFNPGAAFGLGQGATIVFSLLSIAVLVGVLVGLLPRIRHRGWALALGLLTAGVCGNLTDRLVRPPAVMHGHVVDFLQIPYFPAIFNVADVCVTVAAFSIAAISVFGRTTMSGEPVEPERTP</sequence>
<dbReference type="GO" id="GO:0005886">
    <property type="term" value="C:plasma membrane"/>
    <property type="evidence" value="ECO:0007669"/>
    <property type="project" value="UniProtKB-SubCell"/>
</dbReference>
<dbReference type="PANTHER" id="PTHR33695:SF1">
    <property type="entry name" value="LIPOPROTEIN SIGNAL PEPTIDASE"/>
    <property type="match status" value="1"/>
</dbReference>
<evidence type="ECO:0000256" key="2">
    <source>
        <dbReference type="ARBA" id="ARBA00022475"/>
    </source>
</evidence>
<feature type="transmembrane region" description="Helical" evidence="9">
    <location>
        <begin position="100"/>
        <end position="117"/>
    </location>
</feature>
<keyword evidence="5 9" id="KW-0064">Aspartyl protease</keyword>
<evidence type="ECO:0000256" key="8">
    <source>
        <dbReference type="ARBA" id="ARBA00023136"/>
    </source>
</evidence>
<dbReference type="RefSeq" id="WP_331714890.1">
    <property type="nucleotide sequence ID" value="NZ_WPCU01000010.1"/>
</dbReference>
<evidence type="ECO:0000256" key="7">
    <source>
        <dbReference type="ARBA" id="ARBA00022989"/>
    </source>
</evidence>
<evidence type="ECO:0000256" key="9">
    <source>
        <dbReference type="HAMAP-Rule" id="MF_00161"/>
    </source>
</evidence>
<protein>
    <recommendedName>
        <fullName evidence="9">Lipoprotein signal peptidase</fullName>
        <ecNumber evidence="9">3.4.23.36</ecNumber>
    </recommendedName>
    <alternativeName>
        <fullName evidence="9">Prolipoprotein signal peptidase</fullName>
    </alternativeName>
    <alternativeName>
        <fullName evidence="9">Signal peptidase II</fullName>
        <shortName evidence="9">SPase II</shortName>
    </alternativeName>
</protein>
<comment type="similarity">
    <text evidence="1 9 10">Belongs to the peptidase A8 family.</text>
</comment>
<gene>
    <name evidence="9 11" type="primary">lspA</name>
    <name evidence="11" type="ORF">GC722_14820</name>
</gene>
<keyword evidence="12" id="KW-1185">Reference proteome</keyword>
<keyword evidence="2 9" id="KW-1003">Cell membrane</keyword>
<feature type="active site" evidence="9">
    <location>
        <position position="133"/>
    </location>
</feature>
<keyword evidence="6 9" id="KW-0378">Hydrolase</keyword>
<feature type="transmembrane region" description="Helical" evidence="9">
    <location>
        <begin position="12"/>
        <end position="30"/>
    </location>
</feature>
<evidence type="ECO:0000313" key="11">
    <source>
        <dbReference type="EMBL" id="MVA77285.1"/>
    </source>
</evidence>
<dbReference type="GO" id="GO:0006508">
    <property type="term" value="P:proteolysis"/>
    <property type="evidence" value="ECO:0007669"/>
    <property type="project" value="UniProtKB-KW"/>
</dbReference>
<dbReference type="Proteomes" id="UP000435304">
    <property type="component" value="Unassembled WGS sequence"/>
</dbReference>
<keyword evidence="8 9" id="KW-0472">Membrane</keyword>
<comment type="catalytic activity">
    <reaction evidence="9">
        <text>Release of signal peptides from bacterial membrane prolipoproteins. Hydrolyzes -Xaa-Yaa-Zaa-|-(S,diacylglyceryl)Cys-, in which Xaa is hydrophobic (preferably Leu), and Yaa (Ala or Ser) and Zaa (Gly or Ala) have small, neutral side chains.</text>
        <dbReference type="EC" id="3.4.23.36"/>
    </reaction>
</comment>
<dbReference type="HAMAP" id="MF_00161">
    <property type="entry name" value="LspA"/>
    <property type="match status" value="1"/>
</dbReference>
<accession>A0A6A9UZ66</accession>
<reference evidence="11 12" key="1">
    <citation type="submission" date="2019-12" db="EMBL/GenBank/DDBJ databases">
        <title>Auraticoccus cholistani sp. nov., an actinomycete isolated from soil of Cholistan desert.</title>
        <authorList>
            <person name="Cheema M.T."/>
        </authorList>
    </citation>
    <scope>NUCLEOTIDE SEQUENCE [LARGE SCALE GENOMIC DNA]</scope>
    <source>
        <strain evidence="11 12">F435</strain>
    </source>
</reference>
<dbReference type="PANTHER" id="PTHR33695">
    <property type="entry name" value="LIPOPROTEIN SIGNAL PEPTIDASE"/>
    <property type="match status" value="1"/>
</dbReference>
<feature type="transmembrane region" description="Helical" evidence="9">
    <location>
        <begin position="137"/>
        <end position="164"/>
    </location>
</feature>